<accession>A7NP86</accession>
<evidence type="ECO:0000256" key="4">
    <source>
        <dbReference type="ARBA" id="ARBA00023014"/>
    </source>
</evidence>
<dbReference type="PANTHER" id="PTHR10359:SF19">
    <property type="entry name" value="DNA REPAIR GLYCOSYLASE MJ1434-RELATED"/>
    <property type="match status" value="1"/>
</dbReference>
<dbReference type="Gene3D" id="1.10.1670.10">
    <property type="entry name" value="Helix-hairpin-Helix base-excision DNA repair enzymes (C-terminal)"/>
    <property type="match status" value="1"/>
</dbReference>
<dbReference type="SUPFAM" id="SSF48150">
    <property type="entry name" value="DNA-glycosylase"/>
    <property type="match status" value="1"/>
</dbReference>
<keyword evidence="7" id="KW-1185">Reference proteome</keyword>
<name>A7NP86_ROSCS</name>
<dbReference type="STRING" id="383372.Rcas_3332"/>
<dbReference type="eggNOG" id="COG2231">
    <property type="taxonomic scope" value="Bacteria"/>
</dbReference>
<dbReference type="GO" id="GO:0006284">
    <property type="term" value="P:base-excision repair"/>
    <property type="evidence" value="ECO:0007669"/>
    <property type="project" value="InterPro"/>
</dbReference>
<organism evidence="6 7">
    <name type="scientific">Roseiflexus castenholzii (strain DSM 13941 / HLO8)</name>
    <dbReference type="NCBI Taxonomy" id="383372"/>
    <lineage>
        <taxon>Bacteria</taxon>
        <taxon>Bacillati</taxon>
        <taxon>Chloroflexota</taxon>
        <taxon>Chloroflexia</taxon>
        <taxon>Chloroflexales</taxon>
        <taxon>Roseiflexineae</taxon>
        <taxon>Roseiflexaceae</taxon>
        <taxon>Roseiflexus</taxon>
    </lineage>
</organism>
<dbReference type="AlphaFoldDB" id="A7NP86"/>
<dbReference type="GO" id="GO:0003824">
    <property type="term" value="F:catalytic activity"/>
    <property type="evidence" value="ECO:0007669"/>
    <property type="project" value="InterPro"/>
</dbReference>
<dbReference type="OrthoDB" id="9802365at2"/>
<dbReference type="SMART" id="SM00478">
    <property type="entry name" value="ENDO3c"/>
    <property type="match status" value="1"/>
</dbReference>
<dbReference type="HOGENOM" id="CLU_012862_6_0_0"/>
<dbReference type="Proteomes" id="UP000000263">
    <property type="component" value="Chromosome"/>
</dbReference>
<keyword evidence="1" id="KW-0004">4Fe-4S</keyword>
<keyword evidence="4" id="KW-0411">Iron-sulfur</keyword>
<evidence type="ECO:0000313" key="6">
    <source>
        <dbReference type="EMBL" id="ABU59382.1"/>
    </source>
</evidence>
<evidence type="ECO:0000256" key="2">
    <source>
        <dbReference type="ARBA" id="ARBA00022723"/>
    </source>
</evidence>
<dbReference type="Pfam" id="PF00730">
    <property type="entry name" value="HhH-GPD"/>
    <property type="match status" value="1"/>
</dbReference>
<dbReference type="InterPro" id="IPR023170">
    <property type="entry name" value="HhH_base_excis_C"/>
</dbReference>
<dbReference type="GO" id="GO:0046872">
    <property type="term" value="F:metal ion binding"/>
    <property type="evidence" value="ECO:0007669"/>
    <property type="project" value="UniProtKB-KW"/>
</dbReference>
<dbReference type="RefSeq" id="WP_012121806.1">
    <property type="nucleotide sequence ID" value="NC_009767.1"/>
</dbReference>
<gene>
    <name evidence="6" type="ordered locus">Rcas_3332</name>
</gene>
<dbReference type="GO" id="GO:0051539">
    <property type="term" value="F:4 iron, 4 sulfur cluster binding"/>
    <property type="evidence" value="ECO:0007669"/>
    <property type="project" value="UniProtKB-KW"/>
</dbReference>
<dbReference type="PANTHER" id="PTHR10359">
    <property type="entry name" value="A/G-SPECIFIC ADENINE GLYCOSYLASE/ENDONUCLEASE III"/>
    <property type="match status" value="1"/>
</dbReference>
<dbReference type="EMBL" id="CP000804">
    <property type="protein sequence ID" value="ABU59382.1"/>
    <property type="molecule type" value="Genomic_DNA"/>
</dbReference>
<feature type="domain" description="HhH-GPD" evidence="5">
    <location>
        <begin position="46"/>
        <end position="210"/>
    </location>
</feature>
<evidence type="ECO:0000313" key="7">
    <source>
        <dbReference type="Proteomes" id="UP000000263"/>
    </source>
</evidence>
<dbReference type="InterPro" id="IPR003265">
    <property type="entry name" value="HhH-GPD_domain"/>
</dbReference>
<proteinExistence type="predicted"/>
<evidence type="ECO:0000256" key="3">
    <source>
        <dbReference type="ARBA" id="ARBA00023004"/>
    </source>
</evidence>
<dbReference type="CDD" id="cd00056">
    <property type="entry name" value="ENDO3c"/>
    <property type="match status" value="1"/>
</dbReference>
<dbReference type="Gene3D" id="1.10.340.30">
    <property type="entry name" value="Hypothetical protein, domain 2"/>
    <property type="match status" value="1"/>
</dbReference>
<sequence length="297" mass="32605">MTGVDALGERLLACFAALDEHFGHEPHWWPVISDDPPFEVLVGAVLVQQTRWETVEAAIVRLRDAGLMSPSALAAARPDRLAALIRPCAFHAQKATGLHAICGAIVQQYDCTTTRLLSGERAEVRARLLALPRIGRETADTVMLYGGGHPVFVVDAYARRLFARLDLVPGFDFLRAPYVAVQHLIERALSPFLPALATIAGEPFHVHRAVETNGNGAFFFAHFHALIIEACVHHCLARNPRCDRPGGQRAFIDRRKCANHCLMCDGCPLRRRCATFNGTATAHPDAAAPERVRSDRA</sequence>
<dbReference type="InterPro" id="IPR011257">
    <property type="entry name" value="DNA_glycosylase"/>
</dbReference>
<dbReference type="KEGG" id="rca:Rcas_3332"/>
<keyword evidence="2" id="KW-0479">Metal-binding</keyword>
<protein>
    <submittedName>
        <fullName evidence="6">HhH-GPD family protein</fullName>
    </submittedName>
</protein>
<reference evidence="6 7" key="1">
    <citation type="submission" date="2007-08" db="EMBL/GenBank/DDBJ databases">
        <title>Complete sequence of Roseiflexus castenholzii DSM 13941.</title>
        <authorList>
            <consortium name="US DOE Joint Genome Institute"/>
            <person name="Copeland A."/>
            <person name="Lucas S."/>
            <person name="Lapidus A."/>
            <person name="Barry K."/>
            <person name="Glavina del Rio T."/>
            <person name="Dalin E."/>
            <person name="Tice H."/>
            <person name="Pitluck S."/>
            <person name="Thompson L.S."/>
            <person name="Brettin T."/>
            <person name="Bruce D."/>
            <person name="Detter J.C."/>
            <person name="Han C."/>
            <person name="Tapia R."/>
            <person name="Schmutz J."/>
            <person name="Larimer F."/>
            <person name="Land M."/>
            <person name="Hauser L."/>
            <person name="Kyrpides N."/>
            <person name="Mikhailova N."/>
            <person name="Bryant D.A."/>
            <person name="Hanada S."/>
            <person name="Tsukatani Y."/>
            <person name="Richardson P."/>
        </authorList>
    </citation>
    <scope>NUCLEOTIDE SEQUENCE [LARGE SCALE GENOMIC DNA]</scope>
    <source>
        <strain evidence="7">DSM 13941 / HLO8</strain>
    </source>
</reference>
<evidence type="ECO:0000256" key="1">
    <source>
        <dbReference type="ARBA" id="ARBA00022485"/>
    </source>
</evidence>
<keyword evidence="3" id="KW-0408">Iron</keyword>
<evidence type="ECO:0000259" key="5">
    <source>
        <dbReference type="SMART" id="SM00478"/>
    </source>
</evidence>